<dbReference type="AlphaFoldDB" id="A0A0F9D0D7"/>
<sequence length="28" mass="3180">MIADHTDGKLDEALEFAEEIKDESLQKC</sequence>
<reference evidence="1" key="1">
    <citation type="journal article" date="2015" name="Nature">
        <title>Complex archaea that bridge the gap between prokaryotes and eukaryotes.</title>
        <authorList>
            <person name="Spang A."/>
            <person name="Saw J.H."/>
            <person name="Jorgensen S.L."/>
            <person name="Zaremba-Niedzwiedzka K."/>
            <person name="Martijn J."/>
            <person name="Lind A.E."/>
            <person name="van Eijk R."/>
            <person name="Schleper C."/>
            <person name="Guy L."/>
            <person name="Ettema T.J."/>
        </authorList>
    </citation>
    <scope>NUCLEOTIDE SEQUENCE</scope>
</reference>
<accession>A0A0F9D0D7</accession>
<protein>
    <submittedName>
        <fullName evidence="1">Uncharacterized protein</fullName>
    </submittedName>
</protein>
<comment type="caution">
    <text evidence="1">The sequence shown here is derived from an EMBL/GenBank/DDBJ whole genome shotgun (WGS) entry which is preliminary data.</text>
</comment>
<dbReference type="EMBL" id="LAZR01033746">
    <property type="protein sequence ID" value="KKL47216.1"/>
    <property type="molecule type" value="Genomic_DNA"/>
</dbReference>
<gene>
    <name evidence="1" type="ORF">LCGC14_2337810</name>
</gene>
<feature type="non-terminal residue" evidence="1">
    <location>
        <position position="28"/>
    </location>
</feature>
<proteinExistence type="predicted"/>
<name>A0A0F9D0D7_9ZZZZ</name>
<evidence type="ECO:0000313" key="1">
    <source>
        <dbReference type="EMBL" id="KKL47216.1"/>
    </source>
</evidence>
<organism evidence="1">
    <name type="scientific">marine sediment metagenome</name>
    <dbReference type="NCBI Taxonomy" id="412755"/>
    <lineage>
        <taxon>unclassified sequences</taxon>
        <taxon>metagenomes</taxon>
        <taxon>ecological metagenomes</taxon>
    </lineage>
</organism>